<accession>A0A090AEV0</accession>
<dbReference type="InterPro" id="IPR005644">
    <property type="entry name" value="NolW-like"/>
</dbReference>
<dbReference type="Gene3D" id="3.30.1370.120">
    <property type="match status" value="3"/>
</dbReference>
<dbReference type="Pfam" id="PF00263">
    <property type="entry name" value="Secretin"/>
    <property type="match status" value="1"/>
</dbReference>
<dbReference type="Proteomes" id="UP000031623">
    <property type="component" value="Chromosome"/>
</dbReference>
<dbReference type="InterPro" id="IPR004846">
    <property type="entry name" value="T2SS/T3SS_dom"/>
</dbReference>
<evidence type="ECO:0000259" key="11">
    <source>
        <dbReference type="Pfam" id="PF00263"/>
    </source>
</evidence>
<feature type="compositionally biased region" description="Basic and acidic residues" evidence="10">
    <location>
        <begin position="335"/>
        <end position="358"/>
    </location>
</feature>
<dbReference type="Gene3D" id="3.55.50.30">
    <property type="match status" value="1"/>
</dbReference>
<dbReference type="KEGG" id="tig:THII_2261"/>
<evidence type="ECO:0000256" key="10">
    <source>
        <dbReference type="SAM" id="MobiDB-lite"/>
    </source>
</evidence>
<evidence type="ECO:0000256" key="2">
    <source>
        <dbReference type="ARBA" id="ARBA00006980"/>
    </source>
</evidence>
<dbReference type="Pfam" id="PF03958">
    <property type="entry name" value="Secretin_N"/>
    <property type="match status" value="1"/>
</dbReference>
<keyword evidence="3 9" id="KW-0813">Transport</keyword>
<dbReference type="GO" id="GO:0015628">
    <property type="term" value="P:protein secretion by the type II secretion system"/>
    <property type="evidence" value="ECO:0007669"/>
    <property type="project" value="InterPro"/>
</dbReference>
<dbReference type="InterPro" id="IPR001775">
    <property type="entry name" value="GspD/PilQ"/>
</dbReference>
<dbReference type="EMBL" id="AP014633">
    <property type="protein sequence ID" value="BAP56558.1"/>
    <property type="molecule type" value="Genomic_DNA"/>
</dbReference>
<reference evidence="13 14" key="1">
    <citation type="journal article" date="2014" name="ISME J.">
        <title>Ecophysiology of Thioploca ingrica as revealed by the complete genome sequence supplemented with proteomic evidence.</title>
        <authorList>
            <person name="Kojima H."/>
            <person name="Ogura Y."/>
            <person name="Yamamoto N."/>
            <person name="Togashi T."/>
            <person name="Mori H."/>
            <person name="Watanabe T."/>
            <person name="Nemoto F."/>
            <person name="Kurokawa K."/>
            <person name="Hayashi T."/>
            <person name="Fukui M."/>
        </authorList>
    </citation>
    <scope>NUCLEOTIDE SEQUENCE [LARGE SCALE GENOMIC DNA]</scope>
</reference>
<dbReference type="InterPro" id="IPR050810">
    <property type="entry name" value="Bact_Secretion_Sys_Channel"/>
</dbReference>
<dbReference type="AlphaFoldDB" id="A0A090AEV0"/>
<comment type="similarity">
    <text evidence="2">Belongs to the bacterial secretin family. GSP D subfamily.</text>
</comment>
<dbReference type="GO" id="GO:0015627">
    <property type="term" value="C:type II protein secretion system complex"/>
    <property type="evidence" value="ECO:0007669"/>
    <property type="project" value="InterPro"/>
</dbReference>
<dbReference type="PANTHER" id="PTHR30332">
    <property type="entry name" value="PROBABLE GENERAL SECRETION PATHWAY PROTEIN D"/>
    <property type="match status" value="1"/>
</dbReference>
<keyword evidence="4" id="KW-1134">Transmembrane beta strand</keyword>
<feature type="region of interest" description="Disordered" evidence="10">
    <location>
        <begin position="335"/>
        <end position="368"/>
    </location>
</feature>
<dbReference type="PRINTS" id="PR00811">
    <property type="entry name" value="BCTERIALGSPD"/>
</dbReference>
<evidence type="ECO:0000256" key="1">
    <source>
        <dbReference type="ARBA" id="ARBA00004442"/>
    </source>
</evidence>
<evidence type="ECO:0000259" key="12">
    <source>
        <dbReference type="Pfam" id="PF03958"/>
    </source>
</evidence>
<evidence type="ECO:0000256" key="8">
    <source>
        <dbReference type="ARBA" id="ARBA00023237"/>
    </source>
</evidence>
<dbReference type="PANTHER" id="PTHR30332:SF24">
    <property type="entry name" value="SECRETIN GSPD-RELATED"/>
    <property type="match status" value="1"/>
</dbReference>
<dbReference type="GO" id="GO:0009279">
    <property type="term" value="C:cell outer membrane"/>
    <property type="evidence" value="ECO:0007669"/>
    <property type="project" value="UniProtKB-SubCell"/>
</dbReference>
<evidence type="ECO:0000256" key="7">
    <source>
        <dbReference type="ARBA" id="ARBA00023136"/>
    </source>
</evidence>
<proteinExistence type="inferred from homology"/>
<feature type="compositionally biased region" description="Polar residues" evidence="10">
    <location>
        <begin position="718"/>
        <end position="731"/>
    </location>
</feature>
<feature type="domain" description="Type II/III secretion system secretin-like" evidence="11">
    <location>
        <begin position="497"/>
        <end position="670"/>
    </location>
</feature>
<evidence type="ECO:0000313" key="14">
    <source>
        <dbReference type="Proteomes" id="UP000031623"/>
    </source>
</evidence>
<evidence type="ECO:0000256" key="4">
    <source>
        <dbReference type="ARBA" id="ARBA00022452"/>
    </source>
</evidence>
<dbReference type="STRING" id="40754.THII_2261"/>
<protein>
    <submittedName>
        <fullName evidence="13">General secretion pathway protein D</fullName>
    </submittedName>
</protein>
<keyword evidence="7" id="KW-0472">Membrane</keyword>
<dbReference type="NCBIfam" id="TIGR02517">
    <property type="entry name" value="type_II_gspD"/>
    <property type="match status" value="1"/>
</dbReference>
<evidence type="ECO:0000256" key="5">
    <source>
        <dbReference type="ARBA" id="ARBA00022729"/>
    </source>
</evidence>
<evidence type="ECO:0000313" key="13">
    <source>
        <dbReference type="EMBL" id="BAP56558.1"/>
    </source>
</evidence>
<dbReference type="InterPro" id="IPR013356">
    <property type="entry name" value="T2SS_GspD"/>
</dbReference>
<feature type="region of interest" description="Disordered" evidence="10">
    <location>
        <begin position="708"/>
        <end position="731"/>
    </location>
</feature>
<feature type="domain" description="NolW-like" evidence="12">
    <location>
        <begin position="305"/>
        <end position="410"/>
    </location>
</feature>
<dbReference type="HOGENOM" id="CLU_006756_1_2_6"/>
<evidence type="ECO:0000256" key="3">
    <source>
        <dbReference type="ARBA" id="ARBA00022448"/>
    </source>
</evidence>
<evidence type="ECO:0000256" key="9">
    <source>
        <dbReference type="RuleBase" id="RU004004"/>
    </source>
</evidence>
<evidence type="ECO:0000256" key="6">
    <source>
        <dbReference type="ARBA" id="ARBA00022927"/>
    </source>
</evidence>
<comment type="subcellular location">
    <subcellularLocation>
        <location evidence="1 9">Cell outer membrane</location>
    </subcellularLocation>
</comment>
<keyword evidence="14" id="KW-1185">Reference proteome</keyword>
<keyword evidence="5" id="KW-0732">Signal</keyword>
<sequence>MLSTSLPSTPPVTSPTLAQSLITELPRSQAKPLKQVNQAGQVPTTTTLTEQTLDTSNLDLSEGDEIQLDFEQTDLRQILEIIADSLKISLVIDPTIGDKVSLRTAPDKPLTKKDLWPLLKLLLNDAGITMEKRGGVYHLKKMPPTLPGDISLSPEKLTSSDSPEVMQITPLRFIAVEAAQAILTPLIQPKGRLITLATLNIIGIITTPQQLERVNKLLDIVDADPFLHRGMRLFRLANSKATEVQAELDKILKALYGTAPPTYQSVALERINAILVVAPPNSGFNEVASWVEILDESSEDSGEQVFIYKVKNLEASKIAATLSSVFKLEDQKAAEEKEKMKRNEKKPPISPEEEREKPLPITPTTTSTGTLPVSAELKVNIVADENTNSLLIRASPRDYRQLLETIYLLDHVPKEVMVNVVIAEVTLTEATKFGIDWYALFNERLVGGSDLSVPGGNFTTSRRGTASGNNLLPLPSFDGFTLGYLSGGLNAVLNLIASTGDTSILSRPSILVRNNEEASINVGSSEPTVGSLVTPSINLNNNSTSNTALNNPYQTDVQYKDTGITLKVTPRINEDGIINMKISQEVSQLGGLRTTQNLQSFVQRKLETSVVVRDNNAIVMGGLIETKKNQSSQGIPGLKDIPLVGSTLFSTTNQEDTRTELVLLIVPQIVNPEIDNRPLVQDFIRRMQATAALLNDQDIFVNELGFNKPNQPLAPPKNNISSSAETSHSSK</sequence>
<name>A0A090AEV0_9GAMM</name>
<keyword evidence="4" id="KW-0812">Transmembrane</keyword>
<gene>
    <name evidence="13" type="ORF">THII_2261</name>
</gene>
<dbReference type="InterPro" id="IPR038591">
    <property type="entry name" value="NolW-like_sf"/>
</dbReference>
<keyword evidence="6" id="KW-0653">Protein transport</keyword>
<keyword evidence="8" id="KW-0998">Cell outer membrane</keyword>
<organism evidence="13 14">
    <name type="scientific">Thioploca ingrica</name>
    <dbReference type="NCBI Taxonomy" id="40754"/>
    <lineage>
        <taxon>Bacteria</taxon>
        <taxon>Pseudomonadati</taxon>
        <taxon>Pseudomonadota</taxon>
        <taxon>Gammaproteobacteria</taxon>
        <taxon>Thiotrichales</taxon>
        <taxon>Thiotrichaceae</taxon>
        <taxon>Thioploca</taxon>
    </lineage>
</organism>